<reference evidence="5" key="1">
    <citation type="submission" date="2020-08" db="EMBL/GenBank/DDBJ databases">
        <title>Multicomponent nature underlies the extraordinary mechanical properties of spider dragline silk.</title>
        <authorList>
            <person name="Kono N."/>
            <person name="Nakamura H."/>
            <person name="Mori M."/>
            <person name="Yoshida Y."/>
            <person name="Ohtoshi R."/>
            <person name="Malay A.D."/>
            <person name="Moran D.A.P."/>
            <person name="Tomita M."/>
            <person name="Numata K."/>
            <person name="Arakawa K."/>
        </authorList>
    </citation>
    <scope>NUCLEOTIDE SEQUENCE</scope>
</reference>
<dbReference type="AlphaFoldDB" id="A0A8X6YGI0"/>
<sequence>MTSEKNPVPHCWGEPGHLKRRFCNVCRKRIEDSCAVRCEVCDYSVHVECQDFGVADCKECATYVPSRDPVIDTYADSSLAGRQLTPKHEVPIMQEDLLVCGVLGRDAMRMVQYHSSSVVLQKPPCRVHLRLPGEHHAAPCVCQHPSHRSRSISEEFSSSTDLKGKEYDESSQKDKEEETIKVFDGNGCLKSRMFRTITMQRNASKEQVIAAALRAFHVYDDLRLYYITDAYDSNEKELDGPFPLQNLTRKDGRTAIFLRFRSPDPESGYIKVYPGKLG</sequence>
<evidence type="ECO:0000313" key="5">
    <source>
        <dbReference type="EMBL" id="GFY70273.1"/>
    </source>
</evidence>
<evidence type="ECO:0000313" key="6">
    <source>
        <dbReference type="Proteomes" id="UP000886998"/>
    </source>
</evidence>
<keyword evidence="2" id="KW-0862">Zinc</keyword>
<protein>
    <submittedName>
        <fullName evidence="5">Diacylglycerol kinase</fullName>
    </submittedName>
</protein>
<feature type="domain" description="Phorbol-ester/DAG-type" evidence="4">
    <location>
        <begin position="9"/>
        <end position="57"/>
    </location>
</feature>
<feature type="compositionally biased region" description="Basic and acidic residues" evidence="3">
    <location>
        <begin position="162"/>
        <end position="176"/>
    </location>
</feature>
<keyword evidence="6" id="KW-1185">Reference proteome</keyword>
<dbReference type="CDD" id="cd17111">
    <property type="entry name" value="RA1_DAGK-theta"/>
    <property type="match status" value="1"/>
</dbReference>
<dbReference type="SMART" id="SM00109">
    <property type="entry name" value="C1"/>
    <property type="match status" value="1"/>
</dbReference>
<keyword evidence="5" id="KW-0808">Transferase</keyword>
<dbReference type="InterPro" id="IPR000159">
    <property type="entry name" value="RA_dom"/>
</dbReference>
<accession>A0A8X6YGI0</accession>
<organism evidence="5 6">
    <name type="scientific">Trichonephila inaurata madagascariensis</name>
    <dbReference type="NCBI Taxonomy" id="2747483"/>
    <lineage>
        <taxon>Eukaryota</taxon>
        <taxon>Metazoa</taxon>
        <taxon>Ecdysozoa</taxon>
        <taxon>Arthropoda</taxon>
        <taxon>Chelicerata</taxon>
        <taxon>Arachnida</taxon>
        <taxon>Araneae</taxon>
        <taxon>Araneomorphae</taxon>
        <taxon>Entelegynae</taxon>
        <taxon>Araneoidea</taxon>
        <taxon>Nephilidae</taxon>
        <taxon>Trichonephila</taxon>
        <taxon>Trichonephila inaurata</taxon>
    </lineage>
</organism>
<evidence type="ECO:0000256" key="1">
    <source>
        <dbReference type="ARBA" id="ARBA00022723"/>
    </source>
</evidence>
<keyword evidence="1" id="KW-0479">Metal-binding</keyword>
<feature type="region of interest" description="Disordered" evidence="3">
    <location>
        <begin position="151"/>
        <end position="176"/>
    </location>
</feature>
<dbReference type="Pfam" id="PF00788">
    <property type="entry name" value="RA"/>
    <property type="match status" value="1"/>
</dbReference>
<evidence type="ECO:0000259" key="4">
    <source>
        <dbReference type="PROSITE" id="PS50081"/>
    </source>
</evidence>
<dbReference type="Proteomes" id="UP000886998">
    <property type="component" value="Unassembled WGS sequence"/>
</dbReference>
<dbReference type="OrthoDB" id="242257at2759"/>
<evidence type="ECO:0000256" key="3">
    <source>
        <dbReference type="SAM" id="MobiDB-lite"/>
    </source>
</evidence>
<dbReference type="InterPro" id="IPR029071">
    <property type="entry name" value="Ubiquitin-like_domsf"/>
</dbReference>
<dbReference type="PROSITE" id="PS00479">
    <property type="entry name" value="ZF_DAG_PE_1"/>
    <property type="match status" value="1"/>
</dbReference>
<dbReference type="GO" id="GO:0046872">
    <property type="term" value="F:metal ion binding"/>
    <property type="evidence" value="ECO:0007669"/>
    <property type="project" value="UniProtKB-KW"/>
</dbReference>
<proteinExistence type="predicted"/>
<comment type="caution">
    <text evidence="5">The sequence shown here is derived from an EMBL/GenBank/DDBJ whole genome shotgun (WGS) entry which is preliminary data.</text>
</comment>
<dbReference type="InterPro" id="IPR046349">
    <property type="entry name" value="C1-like_sf"/>
</dbReference>
<dbReference type="SUPFAM" id="SSF57889">
    <property type="entry name" value="Cysteine-rich domain"/>
    <property type="match status" value="1"/>
</dbReference>
<dbReference type="PROSITE" id="PS50081">
    <property type="entry name" value="ZF_DAG_PE_2"/>
    <property type="match status" value="1"/>
</dbReference>
<dbReference type="EMBL" id="BMAV01018142">
    <property type="protein sequence ID" value="GFY70273.1"/>
    <property type="molecule type" value="Genomic_DNA"/>
</dbReference>
<dbReference type="SUPFAM" id="SSF54236">
    <property type="entry name" value="Ubiquitin-like"/>
    <property type="match status" value="1"/>
</dbReference>
<dbReference type="GO" id="GO:0007165">
    <property type="term" value="P:signal transduction"/>
    <property type="evidence" value="ECO:0007669"/>
    <property type="project" value="InterPro"/>
</dbReference>
<evidence type="ECO:0000256" key="2">
    <source>
        <dbReference type="ARBA" id="ARBA00022833"/>
    </source>
</evidence>
<keyword evidence="5" id="KW-0418">Kinase</keyword>
<dbReference type="CDD" id="cd20804">
    <property type="entry name" value="C1_DGKtheta_typeV_rpt2"/>
    <property type="match status" value="1"/>
</dbReference>
<dbReference type="InterPro" id="IPR002219">
    <property type="entry name" value="PKC_DAG/PE"/>
</dbReference>
<name>A0A8X6YGI0_9ARAC</name>
<dbReference type="GO" id="GO:0016301">
    <property type="term" value="F:kinase activity"/>
    <property type="evidence" value="ECO:0007669"/>
    <property type="project" value="UniProtKB-KW"/>
</dbReference>
<gene>
    <name evidence="5" type="primary">Dgkq_3</name>
    <name evidence="5" type="ORF">TNIN_257081</name>
</gene>